<organism evidence="1 2">
    <name type="scientific">Aspergillus candidus</name>
    <dbReference type="NCBI Taxonomy" id="41067"/>
    <lineage>
        <taxon>Eukaryota</taxon>
        <taxon>Fungi</taxon>
        <taxon>Dikarya</taxon>
        <taxon>Ascomycota</taxon>
        <taxon>Pezizomycotina</taxon>
        <taxon>Eurotiomycetes</taxon>
        <taxon>Eurotiomycetidae</taxon>
        <taxon>Eurotiales</taxon>
        <taxon>Aspergillaceae</taxon>
        <taxon>Aspergillus</taxon>
        <taxon>Aspergillus subgen. Circumdati</taxon>
    </lineage>
</organism>
<dbReference type="GeneID" id="36527933"/>
<dbReference type="RefSeq" id="XP_024676011.1">
    <property type="nucleotide sequence ID" value="XM_024820773.1"/>
</dbReference>
<dbReference type="AlphaFoldDB" id="A0A2I2FN02"/>
<reference evidence="1 2" key="1">
    <citation type="submission" date="2017-12" db="EMBL/GenBank/DDBJ databases">
        <authorList>
            <consortium name="DOE Joint Genome Institute"/>
            <person name="Haridas S."/>
            <person name="Kjaerbolling I."/>
            <person name="Vesth T.C."/>
            <person name="Frisvad J.C."/>
            <person name="Nybo J.L."/>
            <person name="Theobald S."/>
            <person name="Kuo A."/>
            <person name="Bowyer P."/>
            <person name="Matsuda Y."/>
            <person name="Mondo S."/>
            <person name="Lyhne E.K."/>
            <person name="Kogle M.E."/>
            <person name="Clum A."/>
            <person name="Lipzen A."/>
            <person name="Salamov A."/>
            <person name="Ngan C.Y."/>
            <person name="Daum C."/>
            <person name="Chiniquy J."/>
            <person name="Barry K."/>
            <person name="LaButti K."/>
            <person name="Simmons B.A."/>
            <person name="Magnuson J.K."/>
            <person name="Mortensen U.H."/>
            <person name="Larsen T.O."/>
            <person name="Grigoriev I.V."/>
            <person name="Baker S.E."/>
            <person name="Andersen M.R."/>
            <person name="Nordberg H.P."/>
            <person name="Cantor M.N."/>
            <person name="Hua S.X."/>
        </authorList>
    </citation>
    <scope>NUCLEOTIDE SEQUENCE [LARGE SCALE GENOMIC DNA]</scope>
    <source>
        <strain evidence="1 2">CBS 102.13</strain>
    </source>
</reference>
<proteinExistence type="predicted"/>
<name>A0A2I2FN02_ASPCN</name>
<evidence type="ECO:0000313" key="2">
    <source>
        <dbReference type="Proteomes" id="UP000234585"/>
    </source>
</evidence>
<evidence type="ECO:0000313" key="1">
    <source>
        <dbReference type="EMBL" id="PLB41999.1"/>
    </source>
</evidence>
<protein>
    <submittedName>
        <fullName evidence="1">Uncharacterized protein</fullName>
    </submittedName>
</protein>
<dbReference type="EMBL" id="KZ559119">
    <property type="protein sequence ID" value="PLB41999.1"/>
    <property type="molecule type" value="Genomic_DNA"/>
</dbReference>
<gene>
    <name evidence="1" type="ORF">BDW47DRAFT_98951</name>
</gene>
<dbReference type="Proteomes" id="UP000234585">
    <property type="component" value="Unassembled WGS sequence"/>
</dbReference>
<accession>A0A2I2FN02</accession>
<keyword evidence="2" id="KW-1185">Reference proteome</keyword>
<sequence>MIHESRLCHSACRNSATLTVADVAGDSRSSEAQQSVITEGATRINFSPVNIHTVAISMVLKVVMCRVALRLYGVDQADDAWSLVYRPADRAGVNRRYSRKSINSRICHPPIQPTFVFSRLHPREYTTCAACINMCCRAHMESFSHVSPDHRHRLPYFCWFGLSLVGRRTAVDGMLDVQSCSDFARDPQSFSTELGR</sequence>